<evidence type="ECO:0000313" key="6">
    <source>
        <dbReference type="Proteomes" id="UP000233783"/>
    </source>
</evidence>
<evidence type="ECO:0000313" key="4">
    <source>
        <dbReference type="EMBL" id="RYQ47297.1"/>
    </source>
</evidence>
<protein>
    <submittedName>
        <fullName evidence="3">Uncharacterized protein</fullName>
    </submittedName>
</protein>
<evidence type="ECO:0000256" key="1">
    <source>
        <dbReference type="SAM" id="MobiDB-lite"/>
    </source>
</evidence>
<gene>
    <name evidence="2" type="ORF">CQR46_0704</name>
    <name evidence="3" type="ORF">CQR56_0574</name>
    <name evidence="4" type="ORF">PG1780B_1016</name>
</gene>
<dbReference type="Proteomes" id="UP000233783">
    <property type="component" value="Unassembled WGS sequence"/>
</dbReference>
<dbReference type="Proteomes" id="UP000233730">
    <property type="component" value="Unassembled WGS sequence"/>
</dbReference>
<feature type="compositionally biased region" description="Basic and acidic residues" evidence="1">
    <location>
        <begin position="40"/>
        <end position="55"/>
    </location>
</feature>
<dbReference type="RefSeq" id="WP_033502172.1">
    <property type="nucleotide sequence ID" value="NZ_JGZG01000008.1"/>
</dbReference>
<proteinExistence type="predicted"/>
<dbReference type="EMBL" id="PCGZ01000003">
    <property type="protein sequence ID" value="PKU91616.1"/>
    <property type="molecule type" value="Genomic_DNA"/>
</dbReference>
<accession>A0A2N3QXZ1</accession>
<organism evidence="3 6">
    <name type="scientific">Bifidobacterium pseudolongum subsp. globosum</name>
    <dbReference type="NCBI Taxonomy" id="1690"/>
    <lineage>
        <taxon>Bacteria</taxon>
        <taxon>Bacillati</taxon>
        <taxon>Actinomycetota</taxon>
        <taxon>Actinomycetes</taxon>
        <taxon>Bifidobacteriales</taxon>
        <taxon>Bifidobacteriaceae</taxon>
        <taxon>Bifidobacterium</taxon>
    </lineage>
</organism>
<dbReference type="GeneID" id="89493220"/>
<evidence type="ECO:0000313" key="2">
    <source>
        <dbReference type="EMBL" id="PKU91616.1"/>
    </source>
</evidence>
<feature type="compositionally biased region" description="Polar residues" evidence="1">
    <location>
        <begin position="61"/>
        <end position="72"/>
    </location>
</feature>
<evidence type="ECO:0000313" key="3">
    <source>
        <dbReference type="EMBL" id="PKU97821.1"/>
    </source>
</evidence>
<feature type="region of interest" description="Disordered" evidence="1">
    <location>
        <begin position="1"/>
        <end position="87"/>
    </location>
</feature>
<dbReference type="EMBL" id="RYVC01000007">
    <property type="protein sequence ID" value="RYQ47297.1"/>
    <property type="molecule type" value="Genomic_DNA"/>
</dbReference>
<dbReference type="Proteomes" id="UP000292933">
    <property type="component" value="Unassembled WGS sequence"/>
</dbReference>
<dbReference type="AlphaFoldDB" id="A0A2N3QXZ1"/>
<evidence type="ECO:0000313" key="7">
    <source>
        <dbReference type="Proteomes" id="UP000292933"/>
    </source>
</evidence>
<reference evidence="5 6" key="1">
    <citation type="submission" date="2017-10" db="EMBL/GenBank/DDBJ databases">
        <title>Bifidobacterium genomics.</title>
        <authorList>
            <person name="Lugli G.A."/>
            <person name="Milani C."/>
            <person name="Mancabelli L."/>
        </authorList>
    </citation>
    <scope>NUCLEOTIDE SEQUENCE [LARGE SCALE GENOMIC DNA]</scope>
    <source>
        <strain evidence="2 5">1524B</strain>
        <strain evidence="3 6">1744B</strain>
    </source>
</reference>
<evidence type="ECO:0000313" key="5">
    <source>
        <dbReference type="Proteomes" id="UP000233730"/>
    </source>
</evidence>
<name>A0A2N3QXZ1_9BIFI</name>
<dbReference type="EMBL" id="PCHB01000006">
    <property type="protein sequence ID" value="PKU97821.1"/>
    <property type="molecule type" value="Genomic_DNA"/>
</dbReference>
<sequence length="87" mass="8912">MTDNNETNEESISMNNGQANGGSTCGASSDGDLDFQGQADHTEASEQAETKDHKCGCGKSDPSNDFPKSQEPSGDGTGIKAGGEQAE</sequence>
<comment type="caution">
    <text evidence="3">The sequence shown here is derived from an EMBL/GenBank/DDBJ whole genome shotgun (WGS) entry which is preliminary data.</text>
</comment>
<feature type="compositionally biased region" description="Polar residues" evidence="1">
    <location>
        <begin position="1"/>
        <end position="18"/>
    </location>
</feature>
<reference evidence="4 7" key="2">
    <citation type="submission" date="2018-12" db="EMBL/GenBank/DDBJ databases">
        <title>Unveiling genomic diversity among members of the Bifidobacterium pseudolongum species, a widely distributed gut commensal of the animal kingdom.</title>
        <authorList>
            <person name="Lugli G.A."/>
            <person name="Duranti S."/>
            <person name="Albert K."/>
            <person name="Mancabelli L."/>
            <person name="Napoli S."/>
            <person name="Viappiani A."/>
            <person name="Anzalone R."/>
            <person name="Longhi G."/>
            <person name="Milani C."/>
            <person name="Turroni F."/>
            <person name="Alessandri G."/>
            <person name="Sela D.A."/>
            <person name="Van Sinderen D."/>
            <person name="Ventura M."/>
        </authorList>
    </citation>
    <scope>NUCLEOTIDE SEQUENCE [LARGE SCALE GENOMIC DNA]</scope>
    <source>
        <strain evidence="4 7">1780B</strain>
    </source>
</reference>